<protein>
    <submittedName>
        <fullName evidence="2">DUF946 domain-containing protein</fullName>
    </submittedName>
</protein>
<proteinExistence type="predicted"/>
<dbReference type="OrthoDB" id="3231004at2759"/>
<dbReference type="EMBL" id="SPUK01000005">
    <property type="protein sequence ID" value="TQV97163.1"/>
    <property type="molecule type" value="Genomic_DNA"/>
</dbReference>
<sequence length="594" mass="67585">MAMHVPYRDGLDIGQAYNTFVDRGLKHNAVIITPKKYVAADTINGRSERPRDKVSTGLFPFIEPNPVNPDVNLDEYFVPISLEDFHKLTEEAVQASSDKEKRDGASSGISGRSPIVNSCQGEIQSDLKLVTDYASYLKALGVNAATTISGYGEEASLSGGYLDESTFSSNSLTYIASISFRKQHPVPDELFTFNNKLCKNSQGSFSSNFGNRWIRGFNTGGKLVIKITLKFGDAFDKEEIKADAQASLSFWGVNGKINTQTKSSLEKLSKKAQVTVKTFYQGHIGRELQKPSEISDKDTSAQEKFETAISWAEVFLKTACDHDYKYETILDEYNNVEGFNERTKIPHYTSAGEAAYLLLGEMVKHTELRQTLLKQEALNETQTREISSDEMILIDEKKKWLRDTLNNPDDVLRTVKPILDKSVRYYTKWKPFLREPSLFEVQAFGNLQVAKDPDTNRVVTYDCSQWYEWYGKDKWTWSRVQFCVPKDTDVFKLTVFREESQYLWGSAWYSETKRYRSTARVDVILKRIESRPHSWKFSSGETRQTSFSTAPRNEKLVPGRYKVQASFHQVGPYWHDDVPLGGVVEFDINVSALN</sequence>
<evidence type="ECO:0000313" key="3">
    <source>
        <dbReference type="Proteomes" id="UP000315783"/>
    </source>
</evidence>
<organism evidence="2 3">
    <name type="scientific">Cordyceps javanica</name>
    <dbReference type="NCBI Taxonomy" id="43265"/>
    <lineage>
        <taxon>Eukaryota</taxon>
        <taxon>Fungi</taxon>
        <taxon>Dikarya</taxon>
        <taxon>Ascomycota</taxon>
        <taxon>Pezizomycotina</taxon>
        <taxon>Sordariomycetes</taxon>
        <taxon>Hypocreomycetidae</taxon>
        <taxon>Hypocreales</taxon>
        <taxon>Cordycipitaceae</taxon>
        <taxon>Cordyceps</taxon>
    </lineage>
</organism>
<name>A0A545W388_9HYPO</name>
<accession>A0A545W388</accession>
<dbReference type="AlphaFoldDB" id="A0A545W388"/>
<comment type="caution">
    <text evidence="2">The sequence shown here is derived from an EMBL/GenBank/DDBJ whole genome shotgun (WGS) entry which is preliminary data.</text>
</comment>
<feature type="region of interest" description="Disordered" evidence="1">
    <location>
        <begin position="93"/>
        <end position="113"/>
    </location>
</feature>
<dbReference type="Proteomes" id="UP000315783">
    <property type="component" value="Unassembled WGS sequence"/>
</dbReference>
<gene>
    <name evidence="2" type="ORF">IF1G_04403</name>
</gene>
<keyword evidence="3" id="KW-1185">Reference proteome</keyword>
<evidence type="ECO:0000313" key="2">
    <source>
        <dbReference type="EMBL" id="TQV97163.1"/>
    </source>
</evidence>
<reference evidence="2 3" key="1">
    <citation type="journal article" date="2019" name="Appl. Microbiol. Biotechnol.">
        <title>Genome sequence of Isaria javanica and comparative genome analysis insights into family S53 peptidase evolution in fungal entomopathogens.</title>
        <authorList>
            <person name="Lin R."/>
            <person name="Zhang X."/>
            <person name="Xin B."/>
            <person name="Zou M."/>
            <person name="Gao Y."/>
            <person name="Qin F."/>
            <person name="Hu Q."/>
            <person name="Xie B."/>
            <person name="Cheng X."/>
        </authorList>
    </citation>
    <scope>NUCLEOTIDE SEQUENCE [LARGE SCALE GENOMIC DNA]</scope>
    <source>
        <strain evidence="2 3">IJ1G</strain>
    </source>
</reference>
<evidence type="ECO:0000256" key="1">
    <source>
        <dbReference type="SAM" id="MobiDB-lite"/>
    </source>
</evidence>
<dbReference type="STRING" id="43265.A0A545W388"/>